<dbReference type="RefSeq" id="XP_004367948.1">
    <property type="nucleotide sequence ID" value="XM_004367891.1"/>
</dbReference>
<dbReference type="PANTHER" id="PTHR10194:SF60">
    <property type="entry name" value="RAS GTPASE-ACTIVATING PROTEIN RASKOL"/>
    <property type="match status" value="1"/>
</dbReference>
<dbReference type="KEGG" id="acan:ACA1_289250"/>
<dbReference type="InterPro" id="IPR008936">
    <property type="entry name" value="Rho_GTPase_activation_prot"/>
</dbReference>
<dbReference type="CDD" id="cd04519">
    <property type="entry name" value="RasGAP"/>
    <property type="match status" value="1"/>
</dbReference>
<feature type="domain" description="Ras-GAP" evidence="3">
    <location>
        <begin position="225"/>
        <end position="315"/>
    </location>
</feature>
<evidence type="ECO:0000256" key="1">
    <source>
        <dbReference type="ARBA" id="ARBA00022468"/>
    </source>
</evidence>
<keyword evidence="2" id="KW-1133">Transmembrane helix</keyword>
<evidence type="ECO:0000313" key="4">
    <source>
        <dbReference type="EMBL" id="ELR25193.1"/>
    </source>
</evidence>
<sequence length="315" mass="34178">MLANVTVNQTSLATRSLYSELLQEHPSDIHYSMLVARGVMVARVEVQVEVNLPGFMENSTWGLTVKQLQDFVTIPGATFSTLLVNGTDEWDGSTVRCLLYTTGGTTFTNNFTVVIGSALPTTGGDSGSDDAALIGGIVGGVGGGLLACLLLLLVIAVALVATRRRKAAYHKLRQPDYEEVAFGDVKGDVTLPKKQAEEYRQLEQLLANPDHRLALAICEVASIGERDAVYRALLRVLAGQFQAYNFIARTITLEVASADEEGTLFRSNSAAAKLFTLYMKQIALKYLWHVLVLSLHALNDNAVDNDHSAYPILTC</sequence>
<dbReference type="InterPro" id="IPR001936">
    <property type="entry name" value="RasGAP_dom"/>
</dbReference>
<reference evidence="4 5" key="1">
    <citation type="journal article" date="2013" name="Genome Biol.">
        <title>Genome of Acanthamoeba castellanii highlights extensive lateral gene transfer and early evolution of tyrosine kinase signaling.</title>
        <authorList>
            <person name="Clarke M."/>
            <person name="Lohan A.J."/>
            <person name="Liu B."/>
            <person name="Lagkouvardos I."/>
            <person name="Roy S."/>
            <person name="Zafar N."/>
            <person name="Bertelli C."/>
            <person name="Schilde C."/>
            <person name="Kianianmomeni A."/>
            <person name="Burglin T.R."/>
            <person name="Frech C."/>
            <person name="Turcotte B."/>
            <person name="Kopec K.O."/>
            <person name="Synnott J.M."/>
            <person name="Choo C."/>
            <person name="Paponov I."/>
            <person name="Finkler A."/>
            <person name="Soon Heng Tan C."/>
            <person name="Hutchins A.P."/>
            <person name="Weinmeier T."/>
            <person name="Rattei T."/>
            <person name="Chu J.S."/>
            <person name="Gimenez G."/>
            <person name="Irimia M."/>
            <person name="Rigden D.J."/>
            <person name="Fitzpatrick D.A."/>
            <person name="Lorenzo-Morales J."/>
            <person name="Bateman A."/>
            <person name="Chiu C.H."/>
            <person name="Tang P."/>
            <person name="Hegemann P."/>
            <person name="Fromm H."/>
            <person name="Raoult D."/>
            <person name="Greub G."/>
            <person name="Miranda-Saavedra D."/>
            <person name="Chen N."/>
            <person name="Nash P."/>
            <person name="Ginger M.L."/>
            <person name="Horn M."/>
            <person name="Schaap P."/>
            <person name="Caler L."/>
            <person name="Loftus B."/>
        </authorList>
    </citation>
    <scope>NUCLEOTIDE SEQUENCE [LARGE SCALE GENOMIC DNA]</scope>
    <source>
        <strain evidence="4 5">Neff</strain>
    </source>
</reference>
<accession>L8HKK2</accession>
<evidence type="ECO:0000256" key="2">
    <source>
        <dbReference type="SAM" id="Phobius"/>
    </source>
</evidence>
<dbReference type="GO" id="GO:0005096">
    <property type="term" value="F:GTPase activator activity"/>
    <property type="evidence" value="ECO:0007669"/>
    <property type="project" value="UniProtKB-KW"/>
</dbReference>
<dbReference type="InterPro" id="IPR039360">
    <property type="entry name" value="Ras_GTPase"/>
</dbReference>
<dbReference type="Proteomes" id="UP000011083">
    <property type="component" value="Unassembled WGS sequence"/>
</dbReference>
<evidence type="ECO:0000259" key="3">
    <source>
        <dbReference type="PROSITE" id="PS50018"/>
    </source>
</evidence>
<dbReference type="EMBL" id="KB007805">
    <property type="protein sequence ID" value="ELR25193.1"/>
    <property type="molecule type" value="Genomic_DNA"/>
</dbReference>
<gene>
    <name evidence="4" type="ORF">ACA1_289250</name>
</gene>
<dbReference type="PANTHER" id="PTHR10194">
    <property type="entry name" value="RAS GTPASE-ACTIVATING PROTEINS"/>
    <property type="match status" value="1"/>
</dbReference>
<evidence type="ECO:0000313" key="5">
    <source>
        <dbReference type="Proteomes" id="UP000011083"/>
    </source>
</evidence>
<dbReference type="SUPFAM" id="SSF48350">
    <property type="entry name" value="GTPase activation domain, GAP"/>
    <property type="match status" value="1"/>
</dbReference>
<name>L8HKK2_ACACF</name>
<dbReference type="Gene3D" id="1.10.506.10">
    <property type="entry name" value="GTPase Activation - p120gap, domain 1"/>
    <property type="match status" value="2"/>
</dbReference>
<proteinExistence type="predicted"/>
<keyword evidence="2" id="KW-0472">Membrane</keyword>
<keyword evidence="2" id="KW-0812">Transmembrane</keyword>
<dbReference type="VEuPathDB" id="AmoebaDB:ACA1_289250"/>
<keyword evidence="5" id="KW-1185">Reference proteome</keyword>
<feature type="transmembrane region" description="Helical" evidence="2">
    <location>
        <begin position="131"/>
        <end position="161"/>
    </location>
</feature>
<keyword evidence="1" id="KW-0343">GTPase activation</keyword>
<dbReference type="AlphaFoldDB" id="L8HKK2"/>
<protein>
    <recommendedName>
        <fullName evidence="3">Ras-GAP domain-containing protein</fullName>
    </recommendedName>
</protein>
<organism evidence="4 5">
    <name type="scientific">Acanthamoeba castellanii (strain ATCC 30010 / Neff)</name>
    <dbReference type="NCBI Taxonomy" id="1257118"/>
    <lineage>
        <taxon>Eukaryota</taxon>
        <taxon>Amoebozoa</taxon>
        <taxon>Discosea</taxon>
        <taxon>Longamoebia</taxon>
        <taxon>Centramoebida</taxon>
        <taxon>Acanthamoebidae</taxon>
        <taxon>Acanthamoeba</taxon>
    </lineage>
</organism>
<dbReference type="PROSITE" id="PS50018">
    <property type="entry name" value="RAS_GTPASE_ACTIV_2"/>
    <property type="match status" value="1"/>
</dbReference>
<dbReference type="GeneID" id="14926237"/>